<dbReference type="RefSeq" id="WP_076032625.1">
    <property type="nucleotide sequence ID" value="NZ_CP016896.1"/>
</dbReference>
<protein>
    <recommendedName>
        <fullName evidence="5">Tetratricopeptide repeat protein</fullName>
    </recommendedName>
</protein>
<dbReference type="SUPFAM" id="SSF48452">
    <property type="entry name" value="TPR-like"/>
    <property type="match status" value="1"/>
</dbReference>
<dbReference type="KEGG" id="asol:BEN76_06345"/>
<proteinExistence type="predicted"/>
<evidence type="ECO:0008006" key="5">
    <source>
        <dbReference type="Google" id="ProtNLM"/>
    </source>
</evidence>
<keyword evidence="1" id="KW-0175">Coiled coil</keyword>
<evidence type="ECO:0000313" key="3">
    <source>
        <dbReference type="EMBL" id="APV35656.1"/>
    </source>
</evidence>
<evidence type="ECO:0000256" key="2">
    <source>
        <dbReference type="SAM" id="SignalP"/>
    </source>
</evidence>
<dbReference type="EMBL" id="CP016896">
    <property type="protein sequence ID" value="APV35656.1"/>
    <property type="molecule type" value="Genomic_DNA"/>
</dbReference>
<feature type="chain" id="PRO_5013337871" description="Tetratricopeptide repeat protein" evidence="2">
    <location>
        <begin position="22"/>
        <end position="369"/>
    </location>
</feature>
<sequence length="369" mass="42489">MLMRKLSFAIILMIPVSSIYAHPKHHHTYTSNTEKNQNAKATYSDATRNQIVNVLLENAYAKGDGDSLEKAEQLMQKSNDPSDLENQLLNTRIEQANHNFSAAEQRLKQLLKTQPNNSDAILQLANIYRLQGKYSASTQLCQQLTQPEVMLYRAGCELQVDAMTKSYSQLKPQIDQLLSQTPRMSRADQQWLGNIFIELATRFNDPALADKSMLLLQTNNLPNTLAKANWYIAQHQYQTALKLLTPYRYHDGAMYRIILCKQKLNDPSAQTDLNELTQRVQDLLDHHDHIHLREQAQFLWISKKYNEGLKIAAKNWDMQRENDDFEVYAALAIAAKDTDISKKLLTWSEKTGYQHPEYIPQLQQIVNQS</sequence>
<feature type="coiled-coil region" evidence="1">
    <location>
        <begin position="86"/>
        <end position="113"/>
    </location>
</feature>
<evidence type="ECO:0000313" key="4">
    <source>
        <dbReference type="Proteomes" id="UP000185674"/>
    </source>
</evidence>
<dbReference type="eggNOG" id="COG0457">
    <property type="taxonomic scope" value="Bacteria"/>
</dbReference>
<feature type="signal peptide" evidence="2">
    <location>
        <begin position="1"/>
        <end position="21"/>
    </location>
</feature>
<dbReference type="Pfam" id="PF14559">
    <property type="entry name" value="TPR_19"/>
    <property type="match status" value="1"/>
</dbReference>
<organism evidence="3 4">
    <name type="scientific">Acinetobacter soli</name>
    <dbReference type="NCBI Taxonomy" id="487316"/>
    <lineage>
        <taxon>Bacteria</taxon>
        <taxon>Pseudomonadati</taxon>
        <taxon>Pseudomonadota</taxon>
        <taxon>Gammaproteobacteria</taxon>
        <taxon>Moraxellales</taxon>
        <taxon>Moraxellaceae</taxon>
        <taxon>Acinetobacter</taxon>
    </lineage>
</organism>
<keyword evidence="2" id="KW-0732">Signal</keyword>
<dbReference type="STRING" id="487316.BEN76_06345"/>
<dbReference type="InterPro" id="IPR011990">
    <property type="entry name" value="TPR-like_helical_dom_sf"/>
</dbReference>
<reference evidence="3 4" key="1">
    <citation type="submission" date="2016-08" db="EMBL/GenBank/DDBJ databases">
        <title>Complete genome sequence of Acinetobacter baylyi strain GFJ2.</title>
        <authorList>
            <person name="Tabata M."/>
            <person name="Kuboki S."/>
            <person name="Gibu N."/>
            <person name="Kinouchi Y."/>
            <person name="Vangnai A."/>
            <person name="Kasai D."/>
            <person name="Fukuda M."/>
        </authorList>
    </citation>
    <scope>NUCLEOTIDE SEQUENCE [LARGE SCALE GENOMIC DNA]</scope>
    <source>
        <strain evidence="3 4">GFJ2</strain>
    </source>
</reference>
<evidence type="ECO:0000256" key="1">
    <source>
        <dbReference type="SAM" id="Coils"/>
    </source>
</evidence>
<accession>A0A1P8EHJ3</accession>
<dbReference type="AlphaFoldDB" id="A0A1P8EHJ3"/>
<name>A0A1P8EHJ3_9GAMM</name>
<dbReference type="Proteomes" id="UP000185674">
    <property type="component" value="Chromosome"/>
</dbReference>
<dbReference type="Gene3D" id="1.25.40.10">
    <property type="entry name" value="Tetratricopeptide repeat domain"/>
    <property type="match status" value="1"/>
</dbReference>
<gene>
    <name evidence="3" type="ORF">BEN76_06345</name>
</gene>